<feature type="transmembrane region" description="Helical" evidence="1">
    <location>
        <begin position="252"/>
        <end position="269"/>
    </location>
</feature>
<keyword evidence="1" id="KW-1133">Transmembrane helix</keyword>
<organism evidence="2 3">
    <name type="scientific">Candidatus Avichristensenella intestinipullorum</name>
    <dbReference type="NCBI Taxonomy" id="2840693"/>
    <lineage>
        <taxon>Bacteria</taxon>
        <taxon>Bacillati</taxon>
        <taxon>Bacillota</taxon>
        <taxon>Clostridia</taxon>
        <taxon>Candidatus Avichristensenella</taxon>
    </lineage>
</organism>
<dbReference type="EMBL" id="DVFI01000100">
    <property type="protein sequence ID" value="HIQ63375.1"/>
    <property type="molecule type" value="Genomic_DNA"/>
</dbReference>
<feature type="transmembrane region" description="Helical" evidence="1">
    <location>
        <begin position="137"/>
        <end position="154"/>
    </location>
</feature>
<comment type="caution">
    <text evidence="2">The sequence shown here is derived from an EMBL/GenBank/DDBJ whole genome shotgun (WGS) entry which is preliminary data.</text>
</comment>
<feature type="transmembrane region" description="Helical" evidence="1">
    <location>
        <begin position="91"/>
        <end position="117"/>
    </location>
</feature>
<dbReference type="Pfam" id="PF01554">
    <property type="entry name" value="MatE"/>
    <property type="match status" value="2"/>
</dbReference>
<reference evidence="2" key="1">
    <citation type="submission" date="2020-10" db="EMBL/GenBank/DDBJ databases">
        <authorList>
            <person name="Gilroy R."/>
        </authorList>
    </citation>
    <scope>NUCLEOTIDE SEQUENCE</scope>
    <source>
        <strain evidence="2">ChiHile30-977</strain>
    </source>
</reference>
<accession>A0A9D0YYU6</accession>
<evidence type="ECO:0000256" key="1">
    <source>
        <dbReference type="SAM" id="Phobius"/>
    </source>
</evidence>
<feature type="transmembrane region" description="Helical" evidence="1">
    <location>
        <begin position="166"/>
        <end position="188"/>
    </location>
</feature>
<dbReference type="AlphaFoldDB" id="A0A9D0YYU6"/>
<reference evidence="2" key="2">
    <citation type="journal article" date="2021" name="PeerJ">
        <title>Extensive microbial diversity within the chicken gut microbiome revealed by metagenomics and culture.</title>
        <authorList>
            <person name="Gilroy R."/>
            <person name="Ravi A."/>
            <person name="Getino M."/>
            <person name="Pursley I."/>
            <person name="Horton D.L."/>
            <person name="Alikhan N.F."/>
            <person name="Baker D."/>
            <person name="Gharbi K."/>
            <person name="Hall N."/>
            <person name="Watson M."/>
            <person name="Adriaenssens E.M."/>
            <person name="Foster-Nyarko E."/>
            <person name="Jarju S."/>
            <person name="Secka A."/>
            <person name="Antonio M."/>
            <person name="Oren A."/>
            <person name="Chaudhuri R.R."/>
            <person name="La Ragione R."/>
            <person name="Hildebrand F."/>
            <person name="Pallen M.J."/>
        </authorList>
    </citation>
    <scope>NUCLEOTIDE SEQUENCE</scope>
    <source>
        <strain evidence="2">ChiHile30-977</strain>
    </source>
</reference>
<gene>
    <name evidence="2" type="ORF">IAA66_07280</name>
</gene>
<evidence type="ECO:0000313" key="3">
    <source>
        <dbReference type="Proteomes" id="UP000886819"/>
    </source>
</evidence>
<feature type="transmembrane region" description="Helical" evidence="1">
    <location>
        <begin position="50"/>
        <end position="70"/>
    </location>
</feature>
<dbReference type="GO" id="GO:0016020">
    <property type="term" value="C:membrane"/>
    <property type="evidence" value="ECO:0007669"/>
    <property type="project" value="InterPro"/>
</dbReference>
<dbReference type="Proteomes" id="UP000886819">
    <property type="component" value="Unassembled WGS sequence"/>
</dbReference>
<dbReference type="PANTHER" id="PTHR42925:SF2">
    <property type="entry name" value="NA+ DRIVEN MULTIDRUG EFFLUX PUMP"/>
    <property type="match status" value="1"/>
</dbReference>
<dbReference type="InterPro" id="IPR047135">
    <property type="entry name" value="YsiQ"/>
</dbReference>
<feature type="transmembrane region" description="Helical" evidence="1">
    <location>
        <begin position="322"/>
        <end position="346"/>
    </location>
</feature>
<feature type="transmembrane region" description="Helical" evidence="1">
    <location>
        <begin position="396"/>
        <end position="424"/>
    </location>
</feature>
<dbReference type="GO" id="GO:0015297">
    <property type="term" value="F:antiporter activity"/>
    <property type="evidence" value="ECO:0007669"/>
    <property type="project" value="InterPro"/>
</dbReference>
<keyword evidence="1" id="KW-0472">Membrane</keyword>
<dbReference type="InterPro" id="IPR002528">
    <property type="entry name" value="MATE_fam"/>
</dbReference>
<dbReference type="GO" id="GO:0042910">
    <property type="term" value="F:xenobiotic transmembrane transporter activity"/>
    <property type="evidence" value="ECO:0007669"/>
    <property type="project" value="InterPro"/>
</dbReference>
<protein>
    <submittedName>
        <fullName evidence="2">Polysaccharide biosynthesis C-terminal domain-containing protein</fullName>
    </submittedName>
</protein>
<feature type="transmembrane region" description="Helical" evidence="1">
    <location>
        <begin position="281"/>
        <end position="301"/>
    </location>
</feature>
<proteinExistence type="predicted"/>
<feature type="transmembrane region" description="Helical" evidence="1">
    <location>
        <begin position="358"/>
        <end position="384"/>
    </location>
</feature>
<sequence length="454" mass="48464">MVKAVVGDREFHKKLLSLVLPIALQQLMLAAVSASDAVMLNFVSQDKMSAVSLAVQITFVENLFLAAMTIGQSMLAAQYWGKKDVAAVEKVFAYVMKITVMVAWFFFLAALCVPSFLMRLLTNEPVLIAEGATYLRIVSPSYLLAGVSQVYLCALKNSGKARQAGVISAVCMAGDMLMNAALIAGLWGFPRLEIAGAAISTTVARTVEVLWCMAETARKNSVKLRRKYMLHTDRRLAGSFWKHTAPVLGNEIVWGVGFTMVSVIMGHLGRDAVAAHAIAGVVKNLAACLCLGLAGGGGILIGNELGAGRLARARAYGGRLCALALLAGVVSGAVLLACSPLILALAEISDTAAGYLRGMLHICAWYMIGKSVNATAVAGIFCAGGDSRFGLLCDAVVMWGIIVPTGLLAAFVLRLPVMAVYLLVSLDELLKLPAVYRHYKTYAWVKDLTIKEER</sequence>
<evidence type="ECO:0000313" key="2">
    <source>
        <dbReference type="EMBL" id="HIQ63375.1"/>
    </source>
</evidence>
<name>A0A9D0YYU6_9FIRM</name>
<dbReference type="PANTHER" id="PTHR42925">
    <property type="entry name" value="MULTIDRUG AND TOXIN EFFLUX PROTEIN MATE FAMILY"/>
    <property type="match status" value="1"/>
</dbReference>
<keyword evidence="1" id="KW-0812">Transmembrane</keyword>